<keyword evidence="7" id="KW-0472">Membrane</keyword>
<dbReference type="GO" id="GO:0042803">
    <property type="term" value="F:protein homodimerization activity"/>
    <property type="evidence" value="ECO:0007669"/>
    <property type="project" value="InterPro"/>
</dbReference>
<gene>
    <name evidence="3" type="primary">grpE</name>
    <name evidence="8" type="ORF">FRC98_03455</name>
</gene>
<dbReference type="HAMAP" id="MF_01151">
    <property type="entry name" value="GrpE"/>
    <property type="match status" value="1"/>
</dbReference>
<comment type="subunit">
    <text evidence="3">Homodimer.</text>
</comment>
<dbReference type="OrthoDB" id="5516153at2"/>
<sequence length="218" mass="23911">MTTALLMILMLAVALVALALFFSYHRRELRRLQSHHRAELAQADDDHSRRVERLGREHSQELQYAHHPVVRDILPALDALDEGLRHSAPNTEEQALYEGLKLARGSLVQALQRHGIERVEPAPGEAFDPQWHEAIGTRQSDEVPAGSVLSCLRAGYRHQDRQLRTAMVEVAAAQRSDARSPRDEDSPSDDEPSSSGGSPDSISSAATSGSDSPDSPSS</sequence>
<feature type="transmembrane region" description="Helical" evidence="7">
    <location>
        <begin position="6"/>
        <end position="24"/>
    </location>
</feature>
<dbReference type="RefSeq" id="WP_146979891.1">
    <property type="nucleotide sequence ID" value="NZ_VOSM01000001.1"/>
</dbReference>
<dbReference type="Proteomes" id="UP000321412">
    <property type="component" value="Unassembled WGS sequence"/>
</dbReference>
<dbReference type="SUPFAM" id="SSF58014">
    <property type="entry name" value="Coiled-coil domain of nucleotide exchange factor GrpE"/>
    <property type="match status" value="1"/>
</dbReference>
<evidence type="ECO:0000256" key="7">
    <source>
        <dbReference type="SAM" id="Phobius"/>
    </source>
</evidence>
<dbReference type="SUPFAM" id="SSF51064">
    <property type="entry name" value="Head domain of nucleotide exchange factor GrpE"/>
    <property type="match status" value="1"/>
</dbReference>
<accession>A0A5C6XC32</accession>
<organism evidence="8 9">
    <name type="scientific">Lujinxingia vulgaris</name>
    <dbReference type="NCBI Taxonomy" id="2600176"/>
    <lineage>
        <taxon>Bacteria</taxon>
        <taxon>Deltaproteobacteria</taxon>
        <taxon>Bradymonadales</taxon>
        <taxon>Lujinxingiaceae</taxon>
        <taxon>Lujinxingia</taxon>
    </lineage>
</organism>
<proteinExistence type="inferred from homology"/>
<comment type="caution">
    <text evidence="8">The sequence shown here is derived from an EMBL/GenBank/DDBJ whole genome shotgun (WGS) entry which is preliminary data.</text>
</comment>
<evidence type="ECO:0000256" key="1">
    <source>
        <dbReference type="ARBA" id="ARBA00009054"/>
    </source>
</evidence>
<comment type="function">
    <text evidence="3 4">Participates actively in the response to hyperosmotic and heat shock by preventing the aggregation of stress-denatured proteins, in association with DnaK and GrpE. It is the nucleotide exchange factor for DnaK and may function as a thermosensor. Unfolded proteins bind initially to DnaJ; upon interaction with the DnaJ-bound protein, DnaK hydrolyzes its bound ATP, resulting in the formation of a stable complex. GrpE releases ADP from DnaK; ATP binding to DnaK triggers the release of the substrate protein, thus completing the reaction cycle. Several rounds of ATP-dependent interactions between DnaJ, DnaK and GrpE are required for fully efficient folding.</text>
</comment>
<evidence type="ECO:0000256" key="6">
    <source>
        <dbReference type="SAM" id="MobiDB-lite"/>
    </source>
</evidence>
<dbReference type="InterPro" id="IPR000740">
    <property type="entry name" value="GrpE"/>
</dbReference>
<comment type="subcellular location">
    <subcellularLocation>
        <location evidence="3">Cytoplasm</location>
    </subcellularLocation>
</comment>
<dbReference type="AlphaFoldDB" id="A0A5C6XC32"/>
<dbReference type="GO" id="GO:0051087">
    <property type="term" value="F:protein-folding chaperone binding"/>
    <property type="evidence" value="ECO:0007669"/>
    <property type="project" value="InterPro"/>
</dbReference>
<evidence type="ECO:0000313" key="9">
    <source>
        <dbReference type="Proteomes" id="UP000321412"/>
    </source>
</evidence>
<feature type="region of interest" description="Disordered" evidence="6">
    <location>
        <begin position="170"/>
        <end position="218"/>
    </location>
</feature>
<keyword evidence="2 3" id="KW-0143">Chaperone</keyword>
<evidence type="ECO:0000313" key="8">
    <source>
        <dbReference type="EMBL" id="TXD39466.1"/>
    </source>
</evidence>
<keyword evidence="3 4" id="KW-0346">Stress response</keyword>
<evidence type="ECO:0000256" key="2">
    <source>
        <dbReference type="ARBA" id="ARBA00023186"/>
    </source>
</evidence>
<dbReference type="PANTHER" id="PTHR21237:SF23">
    <property type="entry name" value="GRPE PROTEIN HOMOLOG, MITOCHONDRIAL"/>
    <property type="match status" value="1"/>
</dbReference>
<dbReference type="EMBL" id="VOSM01000001">
    <property type="protein sequence ID" value="TXD39466.1"/>
    <property type="molecule type" value="Genomic_DNA"/>
</dbReference>
<name>A0A5C6XC32_9DELT</name>
<dbReference type="GO" id="GO:0006457">
    <property type="term" value="P:protein folding"/>
    <property type="evidence" value="ECO:0007669"/>
    <property type="project" value="InterPro"/>
</dbReference>
<evidence type="ECO:0000256" key="4">
    <source>
        <dbReference type="RuleBase" id="RU000639"/>
    </source>
</evidence>
<protein>
    <recommendedName>
        <fullName evidence="3 4">Protein GrpE</fullName>
    </recommendedName>
    <alternativeName>
        <fullName evidence="3">HSP-70 cofactor</fullName>
    </alternativeName>
</protein>
<evidence type="ECO:0000256" key="3">
    <source>
        <dbReference type="HAMAP-Rule" id="MF_01151"/>
    </source>
</evidence>
<dbReference type="GO" id="GO:0051082">
    <property type="term" value="F:unfolded protein binding"/>
    <property type="evidence" value="ECO:0007669"/>
    <property type="project" value="TreeGrafter"/>
</dbReference>
<feature type="compositionally biased region" description="Low complexity" evidence="6">
    <location>
        <begin position="193"/>
        <end position="218"/>
    </location>
</feature>
<dbReference type="GO" id="GO:0000774">
    <property type="term" value="F:adenyl-nucleotide exchange factor activity"/>
    <property type="evidence" value="ECO:0007669"/>
    <property type="project" value="InterPro"/>
</dbReference>
<dbReference type="Pfam" id="PF01025">
    <property type="entry name" value="GrpE"/>
    <property type="match status" value="1"/>
</dbReference>
<dbReference type="PROSITE" id="PS01071">
    <property type="entry name" value="GRPE"/>
    <property type="match status" value="1"/>
</dbReference>
<keyword evidence="9" id="KW-1185">Reference proteome</keyword>
<evidence type="ECO:0000256" key="5">
    <source>
        <dbReference type="RuleBase" id="RU004478"/>
    </source>
</evidence>
<feature type="compositionally biased region" description="Basic and acidic residues" evidence="6">
    <location>
        <begin position="176"/>
        <end position="185"/>
    </location>
</feature>
<dbReference type="Gene3D" id="3.90.20.20">
    <property type="match status" value="1"/>
</dbReference>
<comment type="similarity">
    <text evidence="1 3 5">Belongs to the GrpE family.</text>
</comment>
<keyword evidence="3" id="KW-0963">Cytoplasm</keyword>
<reference evidence="8 9" key="1">
    <citation type="submission" date="2019-08" db="EMBL/GenBank/DDBJ databases">
        <title>Bradymonadales sp. TMQ4.</title>
        <authorList>
            <person name="Liang Q."/>
        </authorList>
    </citation>
    <scope>NUCLEOTIDE SEQUENCE [LARGE SCALE GENOMIC DNA]</scope>
    <source>
        <strain evidence="8 9">TMQ4</strain>
    </source>
</reference>
<dbReference type="PANTHER" id="PTHR21237">
    <property type="entry name" value="GRPE PROTEIN"/>
    <property type="match status" value="1"/>
</dbReference>
<dbReference type="CDD" id="cd00446">
    <property type="entry name" value="GrpE"/>
    <property type="match status" value="1"/>
</dbReference>
<keyword evidence="7" id="KW-0812">Transmembrane</keyword>
<dbReference type="InterPro" id="IPR009012">
    <property type="entry name" value="GrpE_head"/>
</dbReference>
<keyword evidence="7" id="KW-1133">Transmembrane helix</keyword>
<dbReference type="GO" id="GO:0005737">
    <property type="term" value="C:cytoplasm"/>
    <property type="evidence" value="ECO:0007669"/>
    <property type="project" value="UniProtKB-SubCell"/>
</dbReference>
<dbReference type="InterPro" id="IPR013805">
    <property type="entry name" value="GrpE_CC"/>
</dbReference>
<dbReference type="PRINTS" id="PR00773">
    <property type="entry name" value="GRPEPROTEIN"/>
</dbReference>
<dbReference type="Gene3D" id="2.30.22.10">
    <property type="entry name" value="Head domain of nucleotide exchange factor GrpE"/>
    <property type="match status" value="1"/>
</dbReference>